<name>A0ABP0LJ94_9DINO</name>
<dbReference type="SMART" id="SM00248">
    <property type="entry name" value="ANK"/>
    <property type="match status" value="4"/>
</dbReference>
<dbReference type="PANTHER" id="PTHR24171">
    <property type="entry name" value="ANKYRIN REPEAT DOMAIN-CONTAINING PROTEIN 39-RELATED"/>
    <property type="match status" value="1"/>
</dbReference>
<feature type="repeat" description="ANK" evidence="3">
    <location>
        <begin position="246"/>
        <end position="278"/>
    </location>
</feature>
<comment type="caution">
    <text evidence="4">The sequence shown here is derived from an EMBL/GenBank/DDBJ whole genome shotgun (WGS) entry which is preliminary data.</text>
</comment>
<gene>
    <name evidence="4" type="ORF">CCMP2556_LOCUS20991</name>
</gene>
<dbReference type="SUPFAM" id="SSF48403">
    <property type="entry name" value="Ankyrin repeat"/>
    <property type="match status" value="1"/>
</dbReference>
<evidence type="ECO:0000313" key="4">
    <source>
        <dbReference type="EMBL" id="CAK9038315.1"/>
    </source>
</evidence>
<reference evidence="4 5" key="1">
    <citation type="submission" date="2024-02" db="EMBL/GenBank/DDBJ databases">
        <authorList>
            <person name="Chen Y."/>
            <person name="Shah S."/>
            <person name="Dougan E. K."/>
            <person name="Thang M."/>
            <person name="Chan C."/>
        </authorList>
    </citation>
    <scope>NUCLEOTIDE SEQUENCE [LARGE SCALE GENOMIC DNA]</scope>
</reference>
<dbReference type="Gene3D" id="1.25.40.20">
    <property type="entry name" value="Ankyrin repeat-containing domain"/>
    <property type="match status" value="1"/>
</dbReference>
<feature type="repeat" description="ANK" evidence="3">
    <location>
        <begin position="146"/>
        <end position="178"/>
    </location>
</feature>
<dbReference type="PROSITE" id="PS50088">
    <property type="entry name" value="ANK_REPEAT"/>
    <property type="match status" value="4"/>
</dbReference>
<keyword evidence="2 3" id="KW-0040">ANK repeat</keyword>
<evidence type="ECO:0000256" key="3">
    <source>
        <dbReference type="PROSITE-ProRule" id="PRU00023"/>
    </source>
</evidence>
<protein>
    <submittedName>
        <fullName evidence="4">Uncharacterized protein</fullName>
    </submittedName>
</protein>
<sequence length="292" mass="31402">MRVVWWVSGGVHHVIWTISIAAYIAQMALRVLWAASGESAAVFSDEELEALVKLNGNTIMVLKSELMSRGFGSRFQQRLFHMKEDAEVDDDAVLAPPMVLKMVKLTFLPPHQKRDEEFLVACKEGRLQEVETRLHQPQDPNCADAQGFTALHFAAANGMSDVVRILLEAGASCDRATSYEGITALHAAAANGKLDVVHLLLRARASSNTADAERKTALNVAAANGHPEVVHLLLDAGASSNTADAEGKTALDVAAANGRLEVVRLLLDAEASSNTPAGSVDFWGAVRARDGW</sequence>
<evidence type="ECO:0000313" key="5">
    <source>
        <dbReference type="Proteomes" id="UP001642484"/>
    </source>
</evidence>
<dbReference type="InterPro" id="IPR002110">
    <property type="entry name" value="Ankyrin_rpt"/>
</dbReference>
<dbReference type="PRINTS" id="PR01415">
    <property type="entry name" value="ANKYRIN"/>
</dbReference>
<feature type="repeat" description="ANK" evidence="3">
    <location>
        <begin position="180"/>
        <end position="212"/>
    </location>
</feature>
<feature type="repeat" description="ANK" evidence="3">
    <location>
        <begin position="213"/>
        <end position="245"/>
    </location>
</feature>
<proteinExistence type="predicted"/>
<dbReference type="Proteomes" id="UP001642484">
    <property type="component" value="Unassembled WGS sequence"/>
</dbReference>
<evidence type="ECO:0000256" key="2">
    <source>
        <dbReference type="ARBA" id="ARBA00023043"/>
    </source>
</evidence>
<dbReference type="EMBL" id="CAXAMN010012492">
    <property type="protein sequence ID" value="CAK9038315.1"/>
    <property type="molecule type" value="Genomic_DNA"/>
</dbReference>
<organism evidence="4 5">
    <name type="scientific">Durusdinium trenchii</name>
    <dbReference type="NCBI Taxonomy" id="1381693"/>
    <lineage>
        <taxon>Eukaryota</taxon>
        <taxon>Sar</taxon>
        <taxon>Alveolata</taxon>
        <taxon>Dinophyceae</taxon>
        <taxon>Suessiales</taxon>
        <taxon>Symbiodiniaceae</taxon>
        <taxon>Durusdinium</taxon>
    </lineage>
</organism>
<dbReference type="PROSITE" id="PS50297">
    <property type="entry name" value="ANK_REP_REGION"/>
    <property type="match status" value="4"/>
</dbReference>
<accession>A0ABP0LJ94</accession>
<keyword evidence="1" id="KW-0677">Repeat</keyword>
<keyword evidence="5" id="KW-1185">Reference proteome</keyword>
<evidence type="ECO:0000256" key="1">
    <source>
        <dbReference type="ARBA" id="ARBA00022737"/>
    </source>
</evidence>
<dbReference type="Pfam" id="PF12796">
    <property type="entry name" value="Ank_2"/>
    <property type="match status" value="2"/>
</dbReference>
<dbReference type="InterPro" id="IPR036770">
    <property type="entry name" value="Ankyrin_rpt-contain_sf"/>
</dbReference>